<dbReference type="EMBL" id="JACBAD010001887">
    <property type="protein sequence ID" value="KAF7130966.1"/>
    <property type="molecule type" value="Genomic_DNA"/>
</dbReference>
<accession>A0A8H6UYT0</accession>
<name>A0A8H6UYT0_9EURO</name>
<comment type="caution">
    <text evidence="2">The sequence shown here is derived from an EMBL/GenBank/DDBJ whole genome shotgun (WGS) entry which is preliminary data.</text>
</comment>
<dbReference type="AlphaFoldDB" id="A0A8H6UYT0"/>
<evidence type="ECO:0000313" key="1">
    <source>
        <dbReference type="EMBL" id="KAF7130966.1"/>
    </source>
</evidence>
<dbReference type="Proteomes" id="UP000630445">
    <property type="component" value="Unassembled WGS sequence"/>
</dbReference>
<proteinExistence type="predicted"/>
<organism evidence="2 4">
    <name type="scientific">Aspergillus hiratsukae</name>
    <dbReference type="NCBI Taxonomy" id="1194566"/>
    <lineage>
        <taxon>Eukaryota</taxon>
        <taxon>Fungi</taxon>
        <taxon>Dikarya</taxon>
        <taxon>Ascomycota</taxon>
        <taxon>Pezizomycotina</taxon>
        <taxon>Eurotiomycetes</taxon>
        <taxon>Eurotiomycetidae</taxon>
        <taxon>Eurotiales</taxon>
        <taxon>Aspergillaceae</taxon>
        <taxon>Aspergillus</taxon>
        <taxon>Aspergillus subgen. Fumigati</taxon>
    </lineage>
</organism>
<keyword evidence="3" id="KW-1185">Reference proteome</keyword>
<reference evidence="2" key="1">
    <citation type="submission" date="2020-06" db="EMBL/GenBank/DDBJ databases">
        <title>Draft genome sequences of strains closely related to Aspergillus parafelis and Aspergillus hiratsukae.</title>
        <authorList>
            <person name="Dos Santos R.A.C."/>
            <person name="Rivero-Menendez O."/>
            <person name="Steenwyk J.L."/>
            <person name="Mead M.E."/>
            <person name="Goldman G.H."/>
            <person name="Alastruey-Izquierdo A."/>
            <person name="Rokas A."/>
        </authorList>
    </citation>
    <scope>NUCLEOTIDE SEQUENCE</scope>
    <source>
        <strain evidence="1">CNM-CM5793</strain>
        <strain evidence="2">CNM-CM6106</strain>
    </source>
</reference>
<evidence type="ECO:0000313" key="2">
    <source>
        <dbReference type="EMBL" id="KAF7171762.1"/>
    </source>
</evidence>
<gene>
    <name evidence="1" type="ORF">CNMCM5793_003901</name>
    <name evidence="2" type="ORF">CNMCM6106_006144</name>
</gene>
<dbReference type="EMBL" id="JACBAF010001909">
    <property type="protein sequence ID" value="KAF7171762.1"/>
    <property type="molecule type" value="Genomic_DNA"/>
</dbReference>
<evidence type="ECO:0000313" key="4">
    <source>
        <dbReference type="Proteomes" id="UP000662466"/>
    </source>
</evidence>
<evidence type="ECO:0000313" key="3">
    <source>
        <dbReference type="Proteomes" id="UP000630445"/>
    </source>
</evidence>
<protein>
    <submittedName>
        <fullName evidence="2">Uncharacterized protein</fullName>
    </submittedName>
</protein>
<sequence length="88" mass="9910">MATLTTPAIIVIVIVVCLAAVSLGAALTRQLSPAESTERFQPSYDQEMYMRSVRRKNLGLFHRESTSEWPVGRDLESRYTFEETSSRG</sequence>
<dbReference type="Proteomes" id="UP000662466">
    <property type="component" value="Unassembled WGS sequence"/>
</dbReference>
<dbReference type="OrthoDB" id="4505696at2759"/>